<evidence type="ECO:0000256" key="5">
    <source>
        <dbReference type="ARBA" id="ARBA00023049"/>
    </source>
</evidence>
<evidence type="ECO:0000259" key="7">
    <source>
        <dbReference type="Pfam" id="PF01432"/>
    </source>
</evidence>
<organism evidence="8 9">
    <name type="scientific">Staphylococcus gallinarum</name>
    <dbReference type="NCBI Taxonomy" id="1293"/>
    <lineage>
        <taxon>Bacteria</taxon>
        <taxon>Bacillati</taxon>
        <taxon>Bacillota</taxon>
        <taxon>Bacilli</taxon>
        <taxon>Bacillales</taxon>
        <taxon>Staphylococcaceae</taxon>
        <taxon>Staphylococcus</taxon>
    </lineage>
</organism>
<dbReference type="AlphaFoldDB" id="A0A380FFS4"/>
<evidence type="ECO:0000256" key="2">
    <source>
        <dbReference type="ARBA" id="ARBA00022723"/>
    </source>
</evidence>
<dbReference type="SUPFAM" id="SSF55486">
    <property type="entry name" value="Metalloproteases ('zincins'), catalytic domain"/>
    <property type="match status" value="1"/>
</dbReference>
<name>A0A380FFS4_STAGA</name>
<keyword evidence="4 6" id="KW-0862">Zinc</keyword>
<dbReference type="GO" id="GO:0006518">
    <property type="term" value="P:peptide metabolic process"/>
    <property type="evidence" value="ECO:0007669"/>
    <property type="project" value="TreeGrafter"/>
</dbReference>
<dbReference type="PANTHER" id="PTHR11804:SF84">
    <property type="entry name" value="SACCHAROLYSIN"/>
    <property type="match status" value="1"/>
</dbReference>
<evidence type="ECO:0000256" key="6">
    <source>
        <dbReference type="RuleBase" id="RU003435"/>
    </source>
</evidence>
<evidence type="ECO:0000256" key="3">
    <source>
        <dbReference type="ARBA" id="ARBA00022801"/>
    </source>
</evidence>
<evidence type="ECO:0000313" key="8">
    <source>
        <dbReference type="EMBL" id="SUM32333.1"/>
    </source>
</evidence>
<dbReference type="STRING" id="1293.SH09_11625"/>
<dbReference type="EMBL" id="UHDK01000001">
    <property type="protein sequence ID" value="SUM32333.1"/>
    <property type="molecule type" value="Genomic_DNA"/>
</dbReference>
<dbReference type="EC" id="3.4.24.-" evidence="8"/>
<feature type="domain" description="Peptidase M3A/M3B catalytic" evidence="7">
    <location>
        <begin position="24"/>
        <end position="283"/>
    </location>
</feature>
<reference evidence="8 9" key="1">
    <citation type="submission" date="2018-06" db="EMBL/GenBank/DDBJ databases">
        <authorList>
            <consortium name="Pathogen Informatics"/>
            <person name="Doyle S."/>
        </authorList>
    </citation>
    <scope>NUCLEOTIDE SEQUENCE [LARGE SCALE GENOMIC DNA]</scope>
    <source>
        <strain evidence="8 9">NCTC12195</strain>
    </source>
</reference>
<protein>
    <submittedName>
        <fullName evidence="8">Oligoendopeptidase F</fullName>
        <ecNumber evidence="8">3.4.24.-</ecNumber>
    </submittedName>
</protein>
<dbReference type="GO" id="GO:0046872">
    <property type="term" value="F:metal ion binding"/>
    <property type="evidence" value="ECO:0007669"/>
    <property type="project" value="UniProtKB-UniRule"/>
</dbReference>
<dbReference type="Pfam" id="PF01432">
    <property type="entry name" value="Peptidase_M3"/>
    <property type="match status" value="1"/>
</dbReference>
<dbReference type="CDD" id="cd09608">
    <property type="entry name" value="M3B_PepF"/>
    <property type="match status" value="1"/>
</dbReference>
<dbReference type="InterPro" id="IPR001567">
    <property type="entry name" value="Pept_M3A_M3B_dom"/>
</dbReference>
<evidence type="ECO:0000313" key="9">
    <source>
        <dbReference type="Proteomes" id="UP000255277"/>
    </source>
</evidence>
<keyword evidence="1 6" id="KW-0645">Protease</keyword>
<dbReference type="Gene3D" id="1.10.1370.20">
    <property type="entry name" value="Oligoendopeptidase f, C-terminal domain"/>
    <property type="match status" value="1"/>
</dbReference>
<dbReference type="GO" id="GO:0004222">
    <property type="term" value="F:metalloendopeptidase activity"/>
    <property type="evidence" value="ECO:0007669"/>
    <property type="project" value="InterPro"/>
</dbReference>
<evidence type="ECO:0000256" key="4">
    <source>
        <dbReference type="ARBA" id="ARBA00022833"/>
    </source>
</evidence>
<keyword evidence="5 6" id="KW-0482">Metalloprotease</keyword>
<gene>
    <name evidence="8" type="primary">pepF1_3</name>
    <name evidence="8" type="ORF">NCTC12195_01775</name>
</gene>
<dbReference type="GO" id="GO:0006508">
    <property type="term" value="P:proteolysis"/>
    <property type="evidence" value="ECO:0007669"/>
    <property type="project" value="UniProtKB-KW"/>
</dbReference>
<dbReference type="PANTHER" id="PTHR11804">
    <property type="entry name" value="PROTEASE M3 THIMET OLIGOPEPTIDASE-RELATED"/>
    <property type="match status" value="1"/>
</dbReference>
<comment type="similarity">
    <text evidence="6">Belongs to the peptidase M3 family.</text>
</comment>
<dbReference type="InterPro" id="IPR042088">
    <property type="entry name" value="OligoPept_F_C"/>
</dbReference>
<proteinExistence type="inferred from homology"/>
<dbReference type="Proteomes" id="UP000255277">
    <property type="component" value="Unassembled WGS sequence"/>
</dbReference>
<evidence type="ECO:0000256" key="1">
    <source>
        <dbReference type="ARBA" id="ARBA00022670"/>
    </source>
</evidence>
<keyword evidence="2 6" id="KW-0479">Metal-binding</keyword>
<comment type="cofactor">
    <cofactor evidence="6">
        <name>Zn(2+)</name>
        <dbReference type="ChEBI" id="CHEBI:29105"/>
    </cofactor>
    <text evidence="6">Binds 1 zinc ion.</text>
</comment>
<accession>A0A380FFS4</accession>
<dbReference type="InterPro" id="IPR045090">
    <property type="entry name" value="Pept_M3A_M3B"/>
</dbReference>
<sequence>MILYTPLVKDVKFEMPYEEAKDWMIKALQPMGEEYMKVVEEGLNNRWVDVFENKGKRSGGYSSGAHLTNPFILLNWSDTVSDLYTLVHEFGHSAHSYFSRKHQPSNSSDYTIFVAEVASTCNEALLSHYMDQHLDDDRRLLLLNQELERFRATLFRQTMFAEFEHKIHQIEEAGEPLTANRMNEEYAKLNKQYFGDSVETDENISKEWSRIPHFYMNYYVYQYATGYSAAQSLSHQILTEGQPAVERYINEFLKKGSSNYPIEILKNAGVDMTTPEPIEQACKVFEEKLDAFEKAYESLV</sequence>
<keyword evidence="3 6" id="KW-0378">Hydrolase</keyword>